<dbReference type="InterPro" id="IPR001452">
    <property type="entry name" value="SH3_domain"/>
</dbReference>
<dbReference type="PROSITE" id="PS00856">
    <property type="entry name" value="GUANYLATE_KINASE_1"/>
    <property type="match status" value="1"/>
</dbReference>
<dbReference type="Pfam" id="PF07653">
    <property type="entry name" value="SH3_2"/>
    <property type="match status" value="1"/>
</dbReference>
<dbReference type="EMBL" id="WIXE01021443">
    <property type="protein sequence ID" value="KAK5968380.1"/>
    <property type="molecule type" value="Genomic_DNA"/>
</dbReference>
<dbReference type="InterPro" id="IPR001478">
    <property type="entry name" value="PDZ"/>
</dbReference>
<dbReference type="PROSITE" id="PS50106">
    <property type="entry name" value="PDZ"/>
    <property type="match status" value="1"/>
</dbReference>
<dbReference type="AlphaFoldDB" id="A0AAN8FFK4"/>
<dbReference type="Proteomes" id="UP001331761">
    <property type="component" value="Unassembled WGS sequence"/>
</dbReference>
<dbReference type="Gene3D" id="3.40.50.300">
    <property type="entry name" value="P-loop containing nucleotide triphosphate hydrolases"/>
    <property type="match status" value="1"/>
</dbReference>
<dbReference type="InterPro" id="IPR036028">
    <property type="entry name" value="SH3-like_dom_sf"/>
</dbReference>
<evidence type="ECO:0000256" key="2">
    <source>
        <dbReference type="ARBA" id="ARBA00022443"/>
    </source>
</evidence>
<dbReference type="Gene3D" id="2.30.30.40">
    <property type="entry name" value="SH3 Domains"/>
    <property type="match status" value="1"/>
</dbReference>
<dbReference type="InterPro" id="IPR008144">
    <property type="entry name" value="Guanylate_kin-like_dom"/>
</dbReference>
<evidence type="ECO:0000259" key="5">
    <source>
        <dbReference type="PROSITE" id="PS50052"/>
    </source>
</evidence>
<dbReference type="InterPro" id="IPR035601">
    <property type="entry name" value="MPP5_SH3"/>
</dbReference>
<accession>A0AAN8FFK4</accession>
<evidence type="ECO:0000256" key="3">
    <source>
        <dbReference type="PROSITE-ProRule" id="PRU00192"/>
    </source>
</evidence>
<dbReference type="Gene3D" id="2.30.42.10">
    <property type="match status" value="1"/>
</dbReference>
<dbReference type="InterPro" id="IPR008145">
    <property type="entry name" value="GK/Ca_channel_bsu"/>
</dbReference>
<dbReference type="PANTHER" id="PTHR23122">
    <property type="entry name" value="MEMBRANE-ASSOCIATED GUANYLATE KINASE MAGUK"/>
    <property type="match status" value="1"/>
</dbReference>
<dbReference type="InterPro" id="IPR036034">
    <property type="entry name" value="PDZ_sf"/>
</dbReference>
<dbReference type="GO" id="GO:0016301">
    <property type="term" value="F:kinase activity"/>
    <property type="evidence" value="ECO:0007669"/>
    <property type="project" value="UniProtKB-KW"/>
</dbReference>
<comment type="caution">
    <text evidence="7">The sequence shown here is derived from an EMBL/GenBank/DDBJ whole genome shotgun (WGS) entry which is preliminary data.</text>
</comment>
<keyword evidence="2 3" id="KW-0728">SH3 domain</keyword>
<dbReference type="SUPFAM" id="SSF50044">
    <property type="entry name" value="SH3-domain"/>
    <property type="match status" value="1"/>
</dbReference>
<dbReference type="Pfam" id="PF00625">
    <property type="entry name" value="Guanylate_kin"/>
    <property type="match status" value="1"/>
</dbReference>
<keyword evidence="8" id="KW-1185">Reference proteome</keyword>
<keyword evidence="7" id="KW-0418">Kinase</keyword>
<evidence type="ECO:0000313" key="7">
    <source>
        <dbReference type="EMBL" id="KAK5968380.1"/>
    </source>
</evidence>
<gene>
    <name evidence="7" type="ORF">GCK32_011835</name>
</gene>
<dbReference type="SMART" id="SM00228">
    <property type="entry name" value="PDZ"/>
    <property type="match status" value="1"/>
</dbReference>
<keyword evidence="7" id="KW-0808">Transferase</keyword>
<dbReference type="Pfam" id="PF00595">
    <property type="entry name" value="PDZ"/>
    <property type="match status" value="1"/>
</dbReference>
<proteinExistence type="inferred from homology"/>
<reference evidence="7 8" key="1">
    <citation type="submission" date="2019-10" db="EMBL/GenBank/DDBJ databases">
        <title>Assembly and Annotation for the nematode Trichostrongylus colubriformis.</title>
        <authorList>
            <person name="Martin J."/>
        </authorList>
    </citation>
    <scope>NUCLEOTIDE SEQUENCE [LARGE SCALE GENOMIC DNA]</scope>
    <source>
        <strain evidence="7">G859</strain>
        <tissue evidence="7">Whole worm</tissue>
    </source>
</reference>
<protein>
    <submittedName>
        <fullName evidence="7">PDZ and Variant SH3 and Guanylate kinase domain containing protein</fullName>
    </submittedName>
</protein>
<sequence>MEMIASSEPPNQQPTPAVELPQVHMNAPDRLKLYESDVKVRLAQKAERQKEHEFLRSSLRQSKKLKALSTTKDKSVSIDVPEVNPSDLKAEPRNINGYENKCYDQGEFTYGKLESNNNQAIPLKQVIVSVDRITDHLSRLEGKEEESKILHEFFHSEPVQAAIEAIAVHRTTHDEETKEVESSFVANGSTTHNPTNSTEPNIHVVSLFKREDSYLGATVRNQDERVVIGRVVKGGIVERTGLLKEGDELLEMNGIDLRGKNVAEVCELLRTISGEVSFVVSSPAEARRKTATSSSKVKHMRALFDYDPEDDIYVPCKELALKFQRGDILHVLSTEDENWWQAYREGDDTTQSLAGLIPSSSFHQQVVLYMDEIEKDARPKCRTESRKKLQEVIRTLGRRSSKEVQRSADEPVGNSIGYHSDLLTYEEVVLHLARTDRKRPLVLCGPEGVGCLELRQQLLESDRDRLAGPVPYTTRPQRDGELDGIHYHFITKQRFLDDSKVLS</sequence>
<feature type="domain" description="Guanylate kinase-like" evidence="5">
    <location>
        <begin position="438"/>
        <end position="503"/>
    </location>
</feature>
<evidence type="ECO:0000259" key="4">
    <source>
        <dbReference type="PROSITE" id="PS50002"/>
    </source>
</evidence>
<organism evidence="7 8">
    <name type="scientific">Trichostrongylus colubriformis</name>
    <name type="common">Black scour worm</name>
    <dbReference type="NCBI Taxonomy" id="6319"/>
    <lineage>
        <taxon>Eukaryota</taxon>
        <taxon>Metazoa</taxon>
        <taxon>Ecdysozoa</taxon>
        <taxon>Nematoda</taxon>
        <taxon>Chromadorea</taxon>
        <taxon>Rhabditida</taxon>
        <taxon>Rhabditina</taxon>
        <taxon>Rhabditomorpha</taxon>
        <taxon>Strongyloidea</taxon>
        <taxon>Trichostrongylidae</taxon>
        <taxon>Trichostrongylus</taxon>
    </lineage>
</organism>
<dbReference type="PROSITE" id="PS50052">
    <property type="entry name" value="GUANYLATE_KINASE_2"/>
    <property type="match status" value="1"/>
</dbReference>
<dbReference type="InterPro" id="IPR027417">
    <property type="entry name" value="P-loop_NTPase"/>
</dbReference>
<dbReference type="SUPFAM" id="SSF52540">
    <property type="entry name" value="P-loop containing nucleoside triphosphate hydrolases"/>
    <property type="match status" value="1"/>
</dbReference>
<evidence type="ECO:0000256" key="1">
    <source>
        <dbReference type="ARBA" id="ARBA00007014"/>
    </source>
</evidence>
<feature type="domain" description="SH3" evidence="4">
    <location>
        <begin position="295"/>
        <end position="367"/>
    </location>
</feature>
<name>A0AAN8FFK4_TRICO</name>
<evidence type="ECO:0000313" key="8">
    <source>
        <dbReference type="Proteomes" id="UP001331761"/>
    </source>
</evidence>
<dbReference type="InterPro" id="IPR050716">
    <property type="entry name" value="MAGUK"/>
</dbReference>
<dbReference type="SUPFAM" id="SSF50156">
    <property type="entry name" value="PDZ domain-like"/>
    <property type="match status" value="1"/>
</dbReference>
<dbReference type="SMART" id="SM00326">
    <property type="entry name" value="SH3"/>
    <property type="match status" value="1"/>
</dbReference>
<evidence type="ECO:0000259" key="6">
    <source>
        <dbReference type="PROSITE" id="PS50106"/>
    </source>
</evidence>
<dbReference type="InterPro" id="IPR020590">
    <property type="entry name" value="Guanylate_kinase_CS"/>
</dbReference>
<comment type="similarity">
    <text evidence="1">Belongs to the MAGUK family.</text>
</comment>
<dbReference type="CDD" id="cd12036">
    <property type="entry name" value="SH3_MPP5"/>
    <property type="match status" value="1"/>
</dbReference>
<dbReference type="PROSITE" id="PS50002">
    <property type="entry name" value="SH3"/>
    <property type="match status" value="1"/>
</dbReference>
<feature type="domain" description="PDZ" evidence="6">
    <location>
        <begin position="204"/>
        <end position="284"/>
    </location>
</feature>